<dbReference type="PANTHER" id="PTHR39181:SF1">
    <property type="entry name" value="TYROSINE-PROTEIN PHOSPHATASE YWQE"/>
    <property type="match status" value="1"/>
</dbReference>
<evidence type="ECO:0000256" key="1">
    <source>
        <dbReference type="ARBA" id="ARBA00005750"/>
    </source>
</evidence>
<dbReference type="OrthoDB" id="9788539at2"/>
<dbReference type="GO" id="GO:0004725">
    <property type="term" value="F:protein tyrosine phosphatase activity"/>
    <property type="evidence" value="ECO:0007669"/>
    <property type="project" value="UniProtKB-EC"/>
</dbReference>
<keyword evidence="3" id="KW-0378">Hydrolase</keyword>
<dbReference type="InterPro" id="IPR016195">
    <property type="entry name" value="Pol/histidinol_Pase-like"/>
</dbReference>
<dbReference type="HOGENOM" id="CLU_085966_0_0_0"/>
<protein>
    <recommendedName>
        <fullName evidence="2">protein-tyrosine-phosphatase</fullName>
        <ecNumber evidence="2">3.1.3.48</ecNumber>
    </recommendedName>
</protein>
<dbReference type="SUPFAM" id="SSF89550">
    <property type="entry name" value="PHP domain-like"/>
    <property type="match status" value="1"/>
</dbReference>
<evidence type="ECO:0000256" key="2">
    <source>
        <dbReference type="ARBA" id="ARBA00013064"/>
    </source>
</evidence>
<comment type="catalytic activity">
    <reaction evidence="4">
        <text>O-phospho-L-tyrosyl-[protein] + H2O = L-tyrosyl-[protein] + phosphate</text>
        <dbReference type="Rhea" id="RHEA:10684"/>
        <dbReference type="Rhea" id="RHEA-COMP:10136"/>
        <dbReference type="Rhea" id="RHEA-COMP:20101"/>
        <dbReference type="ChEBI" id="CHEBI:15377"/>
        <dbReference type="ChEBI" id="CHEBI:43474"/>
        <dbReference type="ChEBI" id="CHEBI:46858"/>
        <dbReference type="ChEBI" id="CHEBI:61978"/>
        <dbReference type="EC" id="3.1.3.48"/>
    </reaction>
</comment>
<dbReference type="Gene3D" id="3.20.20.140">
    <property type="entry name" value="Metal-dependent hydrolases"/>
    <property type="match status" value="1"/>
</dbReference>
<gene>
    <name evidence="5" type="ordered locus">PSMK_19270</name>
</gene>
<dbReference type="KEGG" id="phm:PSMK_19270"/>
<dbReference type="eggNOG" id="COG4464">
    <property type="taxonomic scope" value="Bacteria"/>
</dbReference>
<dbReference type="EC" id="3.1.3.48" evidence="2"/>
<evidence type="ECO:0000313" key="6">
    <source>
        <dbReference type="Proteomes" id="UP000007881"/>
    </source>
</evidence>
<sequence>MNPAPPRPPAGRIDLHSHLLPGLDDGCRNLADSLACVRGLLAMGYRGAACTPHFWPAQFPAVSAALVAERVAALQRAIDREKLLFRVWPGGEVRLFEDADKWMNLHGFPILGGAGGGRTAVLIDSWRGDWPRHCDRTVDAILARGLTPVLAHPERSPTRFGFGRLLDRLARRGVLLQGNLRSFGGGEGPRALSLARSFLRDGRYACVASDTHRAEGIQDRRRGLEALADETDADTLRRLTTDAPRRLLNLDAEDAAGG</sequence>
<dbReference type="STRING" id="1142394.PSMK_19270"/>
<dbReference type="InterPro" id="IPR016667">
    <property type="entry name" value="Caps_polysacc_synth_CpsB/CapC"/>
</dbReference>
<accession>I0IFP8</accession>
<dbReference type="RefSeq" id="WP_014437304.1">
    <property type="nucleotide sequence ID" value="NC_017080.1"/>
</dbReference>
<evidence type="ECO:0000256" key="4">
    <source>
        <dbReference type="ARBA" id="ARBA00051722"/>
    </source>
</evidence>
<keyword evidence="6" id="KW-1185">Reference proteome</keyword>
<dbReference type="PANTHER" id="PTHR39181">
    <property type="entry name" value="TYROSINE-PROTEIN PHOSPHATASE YWQE"/>
    <property type="match status" value="1"/>
</dbReference>
<dbReference type="Proteomes" id="UP000007881">
    <property type="component" value="Chromosome"/>
</dbReference>
<dbReference type="Pfam" id="PF19567">
    <property type="entry name" value="CpsB_CapC"/>
    <property type="match status" value="1"/>
</dbReference>
<dbReference type="AlphaFoldDB" id="I0IFP8"/>
<evidence type="ECO:0000256" key="3">
    <source>
        <dbReference type="ARBA" id="ARBA00022801"/>
    </source>
</evidence>
<dbReference type="EMBL" id="AP012338">
    <property type="protein sequence ID" value="BAM04086.1"/>
    <property type="molecule type" value="Genomic_DNA"/>
</dbReference>
<evidence type="ECO:0000313" key="5">
    <source>
        <dbReference type="EMBL" id="BAM04086.1"/>
    </source>
</evidence>
<reference evidence="5 6" key="1">
    <citation type="submission" date="2012-02" db="EMBL/GenBank/DDBJ databases">
        <title>Complete genome sequence of Phycisphaera mikurensis NBRC 102666.</title>
        <authorList>
            <person name="Ankai A."/>
            <person name="Hosoyama A."/>
            <person name="Terui Y."/>
            <person name="Sekine M."/>
            <person name="Fukai R."/>
            <person name="Kato Y."/>
            <person name="Nakamura S."/>
            <person name="Yamada-Narita S."/>
            <person name="Kawakoshi A."/>
            <person name="Fukunaga Y."/>
            <person name="Yamazaki S."/>
            <person name="Fujita N."/>
        </authorList>
    </citation>
    <scope>NUCLEOTIDE SEQUENCE [LARGE SCALE GENOMIC DNA]</scope>
    <source>
        <strain evidence="6">NBRC 102666 / KCTC 22515 / FYK2301M01</strain>
    </source>
</reference>
<organism evidence="5 6">
    <name type="scientific">Phycisphaera mikurensis (strain NBRC 102666 / KCTC 22515 / FYK2301M01)</name>
    <dbReference type="NCBI Taxonomy" id="1142394"/>
    <lineage>
        <taxon>Bacteria</taxon>
        <taxon>Pseudomonadati</taxon>
        <taxon>Planctomycetota</taxon>
        <taxon>Phycisphaerae</taxon>
        <taxon>Phycisphaerales</taxon>
        <taxon>Phycisphaeraceae</taxon>
        <taxon>Phycisphaera</taxon>
    </lineage>
</organism>
<proteinExistence type="inferred from homology"/>
<name>I0IFP8_PHYMF</name>
<dbReference type="GO" id="GO:0030145">
    <property type="term" value="F:manganese ion binding"/>
    <property type="evidence" value="ECO:0007669"/>
    <property type="project" value="InterPro"/>
</dbReference>
<comment type="similarity">
    <text evidence="1">Belongs to the metallo-dependent hydrolases superfamily. CpsB/CapC family.</text>
</comment>